<keyword evidence="4" id="KW-0056">Arginine metabolism</keyword>
<gene>
    <name evidence="12" type="primary">arcC</name>
    <name evidence="13" type="ORF">BTN92_07030</name>
    <name evidence="14" type="ORF">CUS89_12755</name>
    <name evidence="11" type="ORF">EM151A_0351</name>
    <name evidence="12" type="ORF">HI921_10420</name>
</gene>
<evidence type="ECO:0000256" key="6">
    <source>
        <dbReference type="ARBA" id="ARBA00022777"/>
    </source>
</evidence>
<evidence type="ECO:0000313" key="18">
    <source>
        <dbReference type="Proteomes" id="UP000557857"/>
    </source>
</evidence>
<dbReference type="Pfam" id="PF00696">
    <property type="entry name" value="AA_kinase"/>
    <property type="match status" value="1"/>
</dbReference>
<dbReference type="Proteomes" id="UP000557857">
    <property type="component" value="Unassembled WGS sequence"/>
</dbReference>
<evidence type="ECO:0000313" key="16">
    <source>
        <dbReference type="Proteomes" id="UP000237934"/>
    </source>
</evidence>
<dbReference type="FunFam" id="3.40.1160.10:FF:000007">
    <property type="entry name" value="Carbamate kinase"/>
    <property type="match status" value="1"/>
</dbReference>
<reference evidence="13 15" key="1">
    <citation type="submission" date="2016-12" db="EMBL/GenBank/DDBJ databases">
        <authorList>
            <person name="Song W.-J."/>
            <person name="Kurnit D.M."/>
        </authorList>
    </citation>
    <scope>NUCLEOTIDE SEQUENCE [LARGE SCALE GENOMIC DNA]</scope>
    <source>
        <strain evidence="13 15">CGB1038-1_S1</strain>
    </source>
</reference>
<dbReference type="GO" id="GO:0008804">
    <property type="term" value="F:carbamate kinase activity"/>
    <property type="evidence" value="ECO:0007669"/>
    <property type="project" value="UniProtKB-UniRule"/>
</dbReference>
<evidence type="ECO:0000256" key="9">
    <source>
        <dbReference type="PIRNR" id="PIRNR000723"/>
    </source>
</evidence>
<evidence type="ECO:0000256" key="5">
    <source>
        <dbReference type="ARBA" id="ARBA00022679"/>
    </source>
</evidence>
<evidence type="ECO:0000313" key="13">
    <source>
        <dbReference type="EMBL" id="ONN43577.1"/>
    </source>
</evidence>
<evidence type="ECO:0000256" key="2">
    <source>
        <dbReference type="ARBA" id="ARBA00011066"/>
    </source>
</evidence>
<feature type="domain" description="Aspartate/glutamate/uridylate kinase" evidence="10">
    <location>
        <begin position="5"/>
        <end position="286"/>
    </location>
</feature>
<evidence type="ECO:0000259" key="10">
    <source>
        <dbReference type="Pfam" id="PF00696"/>
    </source>
</evidence>
<dbReference type="CDD" id="cd04235">
    <property type="entry name" value="AAK_CK"/>
    <property type="match status" value="1"/>
</dbReference>
<dbReference type="RefSeq" id="WP_010735176.1">
    <property type="nucleotide sequence ID" value="NZ_AP019810.1"/>
</dbReference>
<reference evidence="14 16" key="2">
    <citation type="journal article" date="2018" name="Pathog. Dis.">
        <title>Whole-genome sequencing based characterization of antimicrobial resistance in Enterococcus.</title>
        <authorList>
            <person name="Tyson G."/>
        </authorList>
    </citation>
    <scope>NUCLEOTIDE SEQUENCE [LARGE SCALE GENOMIC DNA]</scope>
    <source>
        <strain evidence="14 16">CVM N55263</strain>
    </source>
</reference>
<accession>A0A1I4QBB5</accession>
<protein>
    <recommendedName>
        <fullName evidence="3 8">Carbamate kinase</fullName>
    </recommendedName>
</protein>
<dbReference type="GO" id="GO:0005829">
    <property type="term" value="C:cytosol"/>
    <property type="evidence" value="ECO:0007669"/>
    <property type="project" value="TreeGrafter"/>
</dbReference>
<dbReference type="PRINTS" id="PR01469">
    <property type="entry name" value="CARBMTKINASE"/>
</dbReference>
<dbReference type="EMBL" id="AP019810">
    <property type="protein sequence ID" value="BBM13593.1"/>
    <property type="molecule type" value="Genomic_DNA"/>
</dbReference>
<dbReference type="NCBIfam" id="TIGR00746">
    <property type="entry name" value="arcC"/>
    <property type="match status" value="1"/>
</dbReference>
<dbReference type="PANTHER" id="PTHR30409:SF1">
    <property type="entry name" value="CARBAMATE KINASE-RELATED"/>
    <property type="match status" value="1"/>
</dbReference>
<evidence type="ECO:0000313" key="15">
    <source>
        <dbReference type="Proteomes" id="UP000189299"/>
    </source>
</evidence>
<evidence type="ECO:0000313" key="12">
    <source>
        <dbReference type="EMBL" id="NMP58868.1"/>
    </source>
</evidence>
<dbReference type="EMBL" id="PUAP01000040">
    <property type="protein sequence ID" value="PQF21810.1"/>
    <property type="molecule type" value="Genomic_DNA"/>
</dbReference>
<dbReference type="Proteomes" id="UP000189299">
    <property type="component" value="Unassembled WGS sequence"/>
</dbReference>
<evidence type="ECO:0000313" key="11">
    <source>
        <dbReference type="EMBL" id="BBM13593.1"/>
    </source>
</evidence>
<name>A0A1I4QBB5_ENTMU</name>
<reference evidence="12 18" key="4">
    <citation type="submission" date="2020-04" db="EMBL/GenBank/DDBJ databases">
        <authorList>
            <person name="Abaymova A."/>
            <person name="Teymurazov M."/>
            <person name="Tazyna O."/>
            <person name="Chatushin Y."/>
            <person name="Svetoch E."/>
            <person name="Pereligyn V."/>
            <person name="Pohylenko V."/>
            <person name="Platonov M."/>
            <person name="Kartsev N."/>
            <person name="Skryabin Y."/>
            <person name="Sizova A."/>
            <person name="Solomentsev V."/>
            <person name="Kislichkina A."/>
            <person name="Bogun A."/>
        </authorList>
    </citation>
    <scope>NUCLEOTIDE SEQUENCE [LARGE SCALE GENOMIC DNA]</scope>
    <source>
        <strain evidence="12">SCPM-O-B-8398</strain>
        <strain evidence="18">SCPM-O-B-8398 (E28)</strain>
    </source>
</reference>
<keyword evidence="5 9" id="KW-0808">Transferase</keyword>
<evidence type="ECO:0000313" key="14">
    <source>
        <dbReference type="EMBL" id="PQF21810.1"/>
    </source>
</evidence>
<evidence type="ECO:0000256" key="7">
    <source>
        <dbReference type="ARBA" id="ARBA00048467"/>
    </source>
</evidence>
<dbReference type="Proteomes" id="UP000509460">
    <property type="component" value="Chromosome"/>
</dbReference>
<dbReference type="InterPro" id="IPR036393">
    <property type="entry name" value="AceGlu_kinase-like_sf"/>
</dbReference>
<keyword evidence="6 9" id="KW-0418">Kinase</keyword>
<dbReference type="InterPro" id="IPR001048">
    <property type="entry name" value="Asp/Glu/Uridylate_kinase"/>
</dbReference>
<dbReference type="NCBIfam" id="NF009007">
    <property type="entry name" value="PRK12352.1"/>
    <property type="match status" value="1"/>
</dbReference>
<reference evidence="11 17" key="3">
    <citation type="submission" date="2019-07" db="EMBL/GenBank/DDBJ databases">
        <title>antibiotic susceptibility of plant-derived lactic acid bacteria.</title>
        <authorList>
            <person name="Sugiyama M."/>
            <person name="Noda M."/>
        </authorList>
    </citation>
    <scope>NUCLEOTIDE SEQUENCE [LARGE SCALE GENOMIC DNA]</scope>
    <source>
        <strain evidence="11 17">15-1A</strain>
    </source>
</reference>
<dbReference type="AlphaFoldDB" id="A0A1I4QBB5"/>
<comment type="catalytic activity">
    <reaction evidence="7">
        <text>hydrogencarbonate + NH4(+) + ATP = carbamoyl phosphate + ADP + H2O + H(+)</text>
        <dbReference type="Rhea" id="RHEA:10152"/>
        <dbReference type="ChEBI" id="CHEBI:15377"/>
        <dbReference type="ChEBI" id="CHEBI:15378"/>
        <dbReference type="ChEBI" id="CHEBI:17544"/>
        <dbReference type="ChEBI" id="CHEBI:28938"/>
        <dbReference type="ChEBI" id="CHEBI:30616"/>
        <dbReference type="ChEBI" id="CHEBI:58228"/>
        <dbReference type="ChEBI" id="CHEBI:456216"/>
        <dbReference type="EC" id="2.7.2.2"/>
    </reaction>
</comment>
<dbReference type="Proteomes" id="UP000237934">
    <property type="component" value="Unassembled WGS sequence"/>
</dbReference>
<dbReference type="UniPathway" id="UPA00996">
    <property type="reaction ID" value="UER00366"/>
</dbReference>
<evidence type="ECO:0000256" key="8">
    <source>
        <dbReference type="NCBIfam" id="TIGR00746"/>
    </source>
</evidence>
<evidence type="ECO:0000256" key="1">
    <source>
        <dbReference type="ARBA" id="ARBA00005118"/>
    </source>
</evidence>
<sequence>MANRKVVVALGGNAILSTDASAKAQQDALMETAKYLVKFIEQGDELIISHGNGPQVGNLLIQQQAADSEKTPAMPLDTCVAMTEGSIGYWLQNAMGEVLKEKGIDKDVVSLVTQVIVDENDPSFKNPSKPVGPFYTEEEANDQMKADSSVTFKEDAGRGWRKVVASPKPISIKEARVIQTLVEQGVITISVGGGGIPVVETATGLEGKEAVIDKDFASEKLAEIIGADLLIVLTGVDNVYVNYQKPDQKKLETVGVSEMKQYIAENQFAPGSMLPKVEAAIAFVEARPTGKAIITSLENIENLLASEEGTIIVADEA</sequence>
<dbReference type="GO" id="GO:0019546">
    <property type="term" value="P:L-arginine deiminase pathway"/>
    <property type="evidence" value="ECO:0007669"/>
    <property type="project" value="TreeGrafter"/>
</dbReference>
<evidence type="ECO:0000256" key="4">
    <source>
        <dbReference type="ARBA" id="ARBA00022503"/>
    </source>
</evidence>
<comment type="pathway">
    <text evidence="1">Metabolic intermediate metabolism; carbamoyl phosphate degradation; CO(2) and NH(3) from carbamoyl phosphate: step 1/1.</text>
</comment>
<evidence type="ECO:0000313" key="17">
    <source>
        <dbReference type="Proteomes" id="UP000509460"/>
    </source>
</evidence>
<dbReference type="InterPro" id="IPR003964">
    <property type="entry name" value="Carb_kinase"/>
</dbReference>
<dbReference type="STRING" id="53346.A5802_001346"/>
<dbReference type="Gene3D" id="3.40.1160.10">
    <property type="entry name" value="Acetylglutamate kinase-like"/>
    <property type="match status" value="1"/>
</dbReference>
<dbReference type="EMBL" id="JABCAG010000030">
    <property type="protein sequence ID" value="NMP58868.1"/>
    <property type="molecule type" value="Genomic_DNA"/>
</dbReference>
<dbReference type="SUPFAM" id="SSF53633">
    <property type="entry name" value="Carbamate kinase-like"/>
    <property type="match status" value="1"/>
</dbReference>
<dbReference type="EMBL" id="MSTR01000005">
    <property type="protein sequence ID" value="ONN43577.1"/>
    <property type="molecule type" value="Genomic_DNA"/>
</dbReference>
<organism evidence="13 15">
    <name type="scientific">Enterococcus mundtii</name>
    <dbReference type="NCBI Taxonomy" id="53346"/>
    <lineage>
        <taxon>Bacteria</taxon>
        <taxon>Bacillati</taxon>
        <taxon>Bacillota</taxon>
        <taxon>Bacilli</taxon>
        <taxon>Lactobacillales</taxon>
        <taxon>Enterococcaceae</taxon>
        <taxon>Enterococcus</taxon>
    </lineage>
</organism>
<dbReference type="PIRSF" id="PIRSF000723">
    <property type="entry name" value="Carbamate_kin"/>
    <property type="match status" value="1"/>
</dbReference>
<proteinExistence type="inferred from homology"/>
<dbReference type="OrthoDB" id="9766717at2"/>
<comment type="similarity">
    <text evidence="2 9">Belongs to the carbamate kinase family.</text>
</comment>
<evidence type="ECO:0000256" key="3">
    <source>
        <dbReference type="ARBA" id="ARBA00013070"/>
    </source>
</evidence>
<dbReference type="PANTHER" id="PTHR30409">
    <property type="entry name" value="CARBAMATE KINASE"/>
    <property type="match status" value="1"/>
</dbReference>